<keyword evidence="1" id="KW-0175">Coiled coil</keyword>
<evidence type="ECO:0000313" key="3">
    <source>
        <dbReference type="Proteomes" id="UP001596067"/>
    </source>
</evidence>
<protein>
    <submittedName>
        <fullName evidence="2">Uncharacterized protein</fullName>
    </submittedName>
</protein>
<gene>
    <name evidence="2" type="ORF">ACFP0N_26390</name>
</gene>
<dbReference type="RefSeq" id="WP_313763583.1">
    <property type="nucleotide sequence ID" value="NZ_BAAAVH010000113.1"/>
</dbReference>
<dbReference type="Proteomes" id="UP001596067">
    <property type="component" value="Unassembled WGS sequence"/>
</dbReference>
<feature type="coiled-coil region" evidence="1">
    <location>
        <begin position="7"/>
        <end position="34"/>
    </location>
</feature>
<proteinExistence type="predicted"/>
<evidence type="ECO:0000256" key="1">
    <source>
        <dbReference type="SAM" id="Coils"/>
    </source>
</evidence>
<name>A0ABW1F5E4_9ACTN</name>
<accession>A0ABW1F5E4</accession>
<dbReference type="EMBL" id="JBHSOD010000041">
    <property type="protein sequence ID" value="MFC5888501.1"/>
    <property type="molecule type" value="Genomic_DNA"/>
</dbReference>
<evidence type="ECO:0000313" key="2">
    <source>
        <dbReference type="EMBL" id="MFC5888501.1"/>
    </source>
</evidence>
<comment type="caution">
    <text evidence="2">The sequence shown here is derived from an EMBL/GenBank/DDBJ whole genome shotgun (WGS) entry which is preliminary data.</text>
</comment>
<keyword evidence="3" id="KW-1185">Reference proteome</keyword>
<organism evidence="2 3">
    <name type="scientific">Kitasatospora aburaviensis</name>
    <dbReference type="NCBI Taxonomy" id="67265"/>
    <lineage>
        <taxon>Bacteria</taxon>
        <taxon>Bacillati</taxon>
        <taxon>Actinomycetota</taxon>
        <taxon>Actinomycetes</taxon>
        <taxon>Kitasatosporales</taxon>
        <taxon>Streptomycetaceae</taxon>
        <taxon>Kitasatospora</taxon>
    </lineage>
</organism>
<sequence>MNPSAYTQDLIRQRDRAIADLRAAEDELQLWRQQGRRADRYRAAWQSARRRAASWNALYRAIAADRDQRLGSGPWITLRGHQAALRRVHARRSEADIARFAAEARVAELTANLQSTEDALTRVMRLAETLPAGLRAQVDAAIGTSPTQLVARWCLREELEQADAMYVETACRAEQAEARIAAARAECERLVAEVYGSHDEDDDATRDVCARVLAVLDGATTSTTTAARP</sequence>
<feature type="coiled-coil region" evidence="1">
    <location>
        <begin position="99"/>
        <end position="126"/>
    </location>
</feature>
<feature type="coiled-coil region" evidence="1">
    <location>
        <begin position="159"/>
        <end position="193"/>
    </location>
</feature>
<reference evidence="3" key="1">
    <citation type="journal article" date="2019" name="Int. J. Syst. Evol. Microbiol.">
        <title>The Global Catalogue of Microorganisms (GCM) 10K type strain sequencing project: providing services to taxonomists for standard genome sequencing and annotation.</title>
        <authorList>
            <consortium name="The Broad Institute Genomics Platform"/>
            <consortium name="The Broad Institute Genome Sequencing Center for Infectious Disease"/>
            <person name="Wu L."/>
            <person name="Ma J."/>
        </authorList>
    </citation>
    <scope>NUCLEOTIDE SEQUENCE [LARGE SCALE GENOMIC DNA]</scope>
    <source>
        <strain evidence="3">CGMCC 4.1469</strain>
    </source>
</reference>